<dbReference type="InterPro" id="IPR036375">
    <property type="entry name" value="Hemopexin-like_dom_sf"/>
</dbReference>
<evidence type="ECO:0000256" key="8">
    <source>
        <dbReference type="ARBA" id="ARBA00023049"/>
    </source>
</evidence>
<dbReference type="SUPFAM" id="SSF47090">
    <property type="entry name" value="PGBD-like"/>
    <property type="match status" value="1"/>
</dbReference>
<keyword evidence="3 11" id="KW-0479">Metal-binding</keyword>
<reference evidence="16 17" key="1">
    <citation type="submission" date="2024-05" db="EMBL/GenBank/DDBJ databases">
        <title>A high-quality chromosomal-level genome assembly of Topmouth culter (Culter alburnus).</title>
        <authorList>
            <person name="Zhao H."/>
        </authorList>
    </citation>
    <scope>NUCLEOTIDE SEQUENCE [LARGE SCALE GENOMIC DNA]</scope>
    <source>
        <strain evidence="16">CATC2023</strain>
        <tissue evidence="16">Muscle</tissue>
    </source>
</reference>
<dbReference type="Gene3D" id="2.110.10.10">
    <property type="entry name" value="Hemopexin-like domain"/>
    <property type="match status" value="1"/>
</dbReference>
<dbReference type="Pfam" id="PF00045">
    <property type="entry name" value="Hemopexin"/>
    <property type="match status" value="2"/>
</dbReference>
<evidence type="ECO:0000256" key="12">
    <source>
        <dbReference type="PIRSR" id="PIRSR621190-2"/>
    </source>
</evidence>
<dbReference type="AlphaFoldDB" id="A0AAW1ZPG2"/>
<dbReference type="Pfam" id="PF01471">
    <property type="entry name" value="PG_binding_1"/>
    <property type="match status" value="1"/>
</dbReference>
<dbReference type="InterPro" id="IPR036365">
    <property type="entry name" value="PGBD-like_sf"/>
</dbReference>
<dbReference type="FunFam" id="3.40.390.10:FF:000070">
    <property type="entry name" value="Matrix metallopeptidase 25b"/>
    <property type="match status" value="1"/>
</dbReference>
<feature type="binding site" evidence="12">
    <location>
        <position position="239"/>
    </location>
    <ligand>
        <name>Ca(2+)</name>
        <dbReference type="ChEBI" id="CHEBI:29108"/>
        <label>3</label>
    </ligand>
</feature>
<feature type="binding site" evidence="12">
    <location>
        <position position="205"/>
    </location>
    <ligand>
        <name>Zn(2+)</name>
        <dbReference type="ChEBI" id="CHEBI:29105"/>
        <label>1</label>
    </ligand>
</feature>
<feature type="repeat" description="Hemopexin" evidence="13">
    <location>
        <begin position="501"/>
        <end position="547"/>
    </location>
</feature>
<feature type="binding site" evidence="12">
    <location>
        <position position="358"/>
    </location>
    <ligand>
        <name>Ca(2+)</name>
        <dbReference type="ChEBI" id="CHEBI:29108"/>
        <label>4</label>
    </ligand>
</feature>
<comment type="cofactor">
    <cofactor evidence="12">
        <name>Ca(2+)</name>
        <dbReference type="ChEBI" id="CHEBI:29108"/>
    </cofactor>
    <text evidence="12">Can bind about 5 Ca(2+) ions per subunit.</text>
</comment>
<dbReference type="CDD" id="cd04278">
    <property type="entry name" value="ZnMc_MMP"/>
    <property type="match status" value="1"/>
</dbReference>
<evidence type="ECO:0000256" key="14">
    <source>
        <dbReference type="SAM" id="SignalP"/>
    </source>
</evidence>
<feature type="binding site" evidence="12">
    <location>
        <position position="234"/>
    </location>
    <ligand>
        <name>Zn(2+)</name>
        <dbReference type="ChEBI" id="CHEBI:29105"/>
        <label>1</label>
    </ligand>
</feature>
<comment type="cofactor">
    <cofactor evidence="12">
        <name>Zn(2+)</name>
        <dbReference type="ChEBI" id="CHEBI:29105"/>
    </cofactor>
    <text evidence="12">Binds 2 Zn(2+) ions per subunit.</text>
</comment>
<dbReference type="PIRSF" id="PIRSF001191">
    <property type="entry name" value="Peptidase_M10A_matrix"/>
    <property type="match status" value="1"/>
</dbReference>
<feature type="binding site" evidence="12">
    <location>
        <position position="220"/>
    </location>
    <ligand>
        <name>Zn(2+)</name>
        <dbReference type="ChEBI" id="CHEBI:29105"/>
        <label>1</label>
    </ligand>
</feature>
<evidence type="ECO:0000256" key="5">
    <source>
        <dbReference type="ARBA" id="ARBA00022801"/>
    </source>
</evidence>
<keyword evidence="14" id="KW-0732">Signal</keyword>
<dbReference type="GO" id="GO:0004222">
    <property type="term" value="F:metalloendopeptidase activity"/>
    <property type="evidence" value="ECO:0007669"/>
    <property type="project" value="InterPro"/>
</dbReference>
<feature type="binding site" description="in inhibited form" evidence="12">
    <location>
        <position position="112"/>
    </location>
    <ligand>
        <name>Zn(2+)</name>
        <dbReference type="ChEBI" id="CHEBI:29105"/>
        <label>2</label>
        <note>catalytic</note>
    </ligand>
</feature>
<feature type="binding site" evidence="12">
    <location>
        <position position="212"/>
    </location>
    <ligand>
        <name>Ca(2+)</name>
        <dbReference type="ChEBI" id="CHEBI:29108"/>
        <label>3</label>
    </ligand>
</feature>
<dbReference type="CDD" id="cd00094">
    <property type="entry name" value="HX"/>
    <property type="match status" value="1"/>
</dbReference>
<evidence type="ECO:0000256" key="7">
    <source>
        <dbReference type="ARBA" id="ARBA00022837"/>
    </source>
</evidence>
<evidence type="ECO:0000259" key="15">
    <source>
        <dbReference type="SMART" id="SM00235"/>
    </source>
</evidence>
<dbReference type="PANTHER" id="PTHR10201">
    <property type="entry name" value="MATRIX METALLOPROTEINASE"/>
    <property type="match status" value="1"/>
</dbReference>
<dbReference type="InterPro" id="IPR021190">
    <property type="entry name" value="Pept_M10A"/>
</dbReference>
<dbReference type="SMART" id="SM00120">
    <property type="entry name" value="HX"/>
    <property type="match status" value="3"/>
</dbReference>
<comment type="similarity">
    <text evidence="1">Belongs to the peptidase M10A family.</text>
</comment>
<evidence type="ECO:0000256" key="13">
    <source>
        <dbReference type="PROSITE-ProRule" id="PRU01011"/>
    </source>
</evidence>
<name>A0AAW1ZPG2_CULAL</name>
<sequence length="622" mass="70337">MAMFWTAVVFYMCGRIVEVHGTADKDALPTSLARTVTSTTLPTVIPTEDESIKLVDWLTKYGYLPPPDPSTGQLQAWTAVTQAVKKMQRFAGLDDTGVLDEETVQLMQTPRCSLPDEDDQTIQLSALHGDTENKRMKRAVSTWTRRNINWRLRSYPLSSKLSREMIRSLVYYALRVWADPTLLEFHEVRGPEGADLQIDFLHGPHGDGYPFDGAGGSVGHAFFPSDPDRAGGVHLDAEEEWAFRQPATEGTDLFTVLVHELGHALGLTHSSARQSVMRPYYQGPLGDPLHFSLGHHDLQHITALYGKRGNHIPTDRPLVVTEAQPRQRHGEIHRLTHMYRHAHSHLDNSVDRCNTSFDAVAKIRGEIFFFKGQNMWRVSRGGLVSVRAVPVQRLWSALPSSLPPLRAVLERHTDHAIIFISGSQVWLFKDLSLQEGFPQPLSTLAPEDSEGRWQGLHWDPTQGVVWGSVKKDEEKGESPKESDVWRELIEGGVNGIITENDDERERARDFKGSTYVFKGNSYWKFTHPGSAPEEGYPRLLATDWLDCPRPSSYSPGDISLISHYGQQELHEQKGQRIIDQIRHKDKRRDKPHHWECPCLNSAVTQNEPILILSILFLINVMC</sequence>
<evidence type="ECO:0000313" key="17">
    <source>
        <dbReference type="Proteomes" id="UP001479290"/>
    </source>
</evidence>
<comment type="caution">
    <text evidence="16">The sequence shown here is derived from an EMBL/GenBank/DDBJ whole genome shotgun (WGS) entry which is preliminary data.</text>
</comment>
<dbReference type="Pfam" id="PF00413">
    <property type="entry name" value="Peptidase_M10"/>
    <property type="match status" value="1"/>
</dbReference>
<evidence type="ECO:0000256" key="10">
    <source>
        <dbReference type="PIRSR" id="PIRSR001191-1"/>
    </source>
</evidence>
<dbReference type="GO" id="GO:0030198">
    <property type="term" value="P:extracellular matrix organization"/>
    <property type="evidence" value="ECO:0007669"/>
    <property type="project" value="TreeGrafter"/>
</dbReference>
<dbReference type="SUPFAM" id="SSF55486">
    <property type="entry name" value="Metalloproteases ('zincins'), catalytic domain"/>
    <property type="match status" value="1"/>
</dbReference>
<feature type="chain" id="PRO_5043385414" description="Peptidase metallopeptidase domain-containing protein" evidence="14">
    <location>
        <begin position="22"/>
        <end position="622"/>
    </location>
</feature>
<organism evidence="16 17">
    <name type="scientific">Culter alburnus</name>
    <name type="common">Topmouth culter</name>
    <dbReference type="NCBI Taxonomy" id="194366"/>
    <lineage>
        <taxon>Eukaryota</taxon>
        <taxon>Metazoa</taxon>
        <taxon>Chordata</taxon>
        <taxon>Craniata</taxon>
        <taxon>Vertebrata</taxon>
        <taxon>Euteleostomi</taxon>
        <taxon>Actinopterygii</taxon>
        <taxon>Neopterygii</taxon>
        <taxon>Teleostei</taxon>
        <taxon>Ostariophysi</taxon>
        <taxon>Cypriniformes</taxon>
        <taxon>Xenocyprididae</taxon>
        <taxon>Xenocypridinae</taxon>
        <taxon>Culter</taxon>
    </lineage>
</organism>
<dbReference type="InterPro" id="IPR024079">
    <property type="entry name" value="MetalloPept_cat_dom_sf"/>
</dbReference>
<feature type="signal peptide" evidence="14">
    <location>
        <begin position="1"/>
        <end position="21"/>
    </location>
</feature>
<keyword evidence="4" id="KW-0677">Repeat</keyword>
<dbReference type="PRINTS" id="PR00138">
    <property type="entry name" value="MATRIXIN"/>
</dbReference>
<accession>A0AAW1ZPG2</accession>
<keyword evidence="6 11" id="KW-0862">Zinc</keyword>
<feature type="active site" evidence="10">
    <location>
        <position position="260"/>
    </location>
</feature>
<feature type="binding site" evidence="12">
    <location>
        <position position="277"/>
    </location>
    <ligand>
        <name>Zn(2+)</name>
        <dbReference type="ChEBI" id="CHEBI:29105"/>
        <label>2</label>
        <note>catalytic</note>
    </ligand>
</feature>
<dbReference type="GO" id="GO:0005615">
    <property type="term" value="C:extracellular space"/>
    <property type="evidence" value="ECO:0007669"/>
    <property type="project" value="TreeGrafter"/>
</dbReference>
<dbReference type="GO" id="GO:0008270">
    <property type="term" value="F:zinc ion binding"/>
    <property type="evidence" value="ECO:0007669"/>
    <property type="project" value="InterPro"/>
</dbReference>
<feature type="binding site" evidence="12">
    <location>
        <position position="195"/>
    </location>
    <ligand>
        <name>Ca(2+)</name>
        <dbReference type="ChEBI" id="CHEBI:29108"/>
        <label>2</label>
    </ligand>
</feature>
<dbReference type="InterPro" id="IPR033739">
    <property type="entry name" value="M10A_MMP"/>
</dbReference>
<gene>
    <name evidence="16" type="ORF">ABG768_006546</name>
</gene>
<evidence type="ECO:0000256" key="9">
    <source>
        <dbReference type="ARBA" id="ARBA00023145"/>
    </source>
</evidence>
<dbReference type="PROSITE" id="PS51642">
    <property type="entry name" value="HEMOPEXIN_2"/>
    <property type="match status" value="3"/>
</dbReference>
<feature type="binding site" evidence="11">
    <location>
        <position position="259"/>
    </location>
    <ligand>
        <name>Zn(2+)</name>
        <dbReference type="ChEBI" id="CHEBI:29105"/>
        <label>2</label>
        <note>catalytic</note>
    </ligand>
</feature>
<dbReference type="SMART" id="SM00235">
    <property type="entry name" value="ZnMc"/>
    <property type="match status" value="1"/>
</dbReference>
<dbReference type="EMBL" id="JAWDJR010000014">
    <property type="protein sequence ID" value="KAK9963354.1"/>
    <property type="molecule type" value="Genomic_DNA"/>
</dbReference>
<dbReference type="Proteomes" id="UP001479290">
    <property type="component" value="Unassembled WGS sequence"/>
</dbReference>
<keyword evidence="7 12" id="KW-0106">Calcium</keyword>
<dbReference type="GO" id="GO:0031012">
    <property type="term" value="C:extracellular matrix"/>
    <property type="evidence" value="ECO:0007669"/>
    <property type="project" value="InterPro"/>
</dbReference>
<keyword evidence="9" id="KW-0865">Zymogen</keyword>
<evidence type="ECO:0000256" key="1">
    <source>
        <dbReference type="ARBA" id="ARBA00010370"/>
    </source>
</evidence>
<dbReference type="InterPro" id="IPR001818">
    <property type="entry name" value="Pept_M10_metallopeptidase"/>
</dbReference>
<feature type="binding site" evidence="11">
    <location>
        <position position="269"/>
    </location>
    <ligand>
        <name>Zn(2+)</name>
        <dbReference type="ChEBI" id="CHEBI:29105"/>
        <label>2</label>
        <note>catalytic</note>
    </ligand>
</feature>
<dbReference type="InterPro" id="IPR002477">
    <property type="entry name" value="Peptidoglycan-bd-like"/>
</dbReference>
<dbReference type="GO" id="GO:0030574">
    <property type="term" value="P:collagen catabolic process"/>
    <property type="evidence" value="ECO:0007669"/>
    <property type="project" value="TreeGrafter"/>
</dbReference>
<evidence type="ECO:0000313" key="16">
    <source>
        <dbReference type="EMBL" id="KAK9963354.1"/>
    </source>
</evidence>
<feature type="repeat" description="Hemopexin" evidence="13">
    <location>
        <begin position="402"/>
        <end position="448"/>
    </location>
</feature>
<evidence type="ECO:0000256" key="4">
    <source>
        <dbReference type="ARBA" id="ARBA00022737"/>
    </source>
</evidence>
<feature type="domain" description="Peptidase metallopeptidase" evidence="15">
    <location>
        <begin position="139"/>
        <end position="307"/>
    </location>
</feature>
<evidence type="ECO:0000256" key="6">
    <source>
        <dbReference type="ARBA" id="ARBA00022833"/>
    </source>
</evidence>
<dbReference type="InterPro" id="IPR000585">
    <property type="entry name" value="Hemopexin-like_dom"/>
</dbReference>
<feature type="binding site" evidence="12">
    <location>
        <position position="239"/>
    </location>
    <ligand>
        <name>Ca(2+)</name>
        <dbReference type="ChEBI" id="CHEBI:29108"/>
        <label>1</label>
    </ligand>
</feature>
<keyword evidence="8" id="KW-0482">Metalloprotease</keyword>
<keyword evidence="2" id="KW-0645">Protease</keyword>
<feature type="binding site" evidence="12">
    <location>
        <position position="236"/>
    </location>
    <ligand>
        <name>Ca(2+)</name>
        <dbReference type="ChEBI" id="CHEBI:29108"/>
        <label>3</label>
    </ligand>
</feature>
<dbReference type="PANTHER" id="PTHR10201:SF224">
    <property type="entry name" value="MATRIX METALLOPEPTIDASE 17B"/>
    <property type="match status" value="1"/>
</dbReference>
<dbReference type="SUPFAM" id="SSF50923">
    <property type="entry name" value="Hemopexin-like domain"/>
    <property type="match status" value="1"/>
</dbReference>
<keyword evidence="17" id="KW-1185">Reference proteome</keyword>
<proteinExistence type="inferred from homology"/>
<feature type="binding site" evidence="11">
    <location>
        <position position="263"/>
    </location>
    <ligand>
        <name>Zn(2+)</name>
        <dbReference type="ChEBI" id="CHEBI:29105"/>
        <label>2</label>
        <note>catalytic</note>
    </ligand>
</feature>
<evidence type="ECO:0000256" key="11">
    <source>
        <dbReference type="PIRSR" id="PIRSR001191-2"/>
    </source>
</evidence>
<dbReference type="Gene3D" id="3.40.390.10">
    <property type="entry name" value="Collagenase (Catalytic Domain)"/>
    <property type="match status" value="1"/>
</dbReference>
<protein>
    <recommendedName>
        <fullName evidence="15">Peptidase metallopeptidase domain-containing protein</fullName>
    </recommendedName>
</protein>
<evidence type="ECO:0000256" key="2">
    <source>
        <dbReference type="ARBA" id="ARBA00022670"/>
    </source>
</evidence>
<feature type="binding site" evidence="12">
    <location>
        <position position="213"/>
    </location>
    <ligand>
        <name>Ca(2+)</name>
        <dbReference type="ChEBI" id="CHEBI:29108"/>
        <label>3</label>
    </ligand>
</feature>
<feature type="binding site" evidence="12">
    <location>
        <position position="207"/>
    </location>
    <ligand>
        <name>Zn(2+)</name>
        <dbReference type="ChEBI" id="CHEBI:29105"/>
        <label>1</label>
    </ligand>
</feature>
<keyword evidence="5" id="KW-0378">Hydrolase</keyword>
<dbReference type="InterPro" id="IPR006026">
    <property type="entry name" value="Peptidase_Metallo"/>
</dbReference>
<dbReference type="GO" id="GO:0006508">
    <property type="term" value="P:proteolysis"/>
    <property type="evidence" value="ECO:0007669"/>
    <property type="project" value="UniProtKB-KW"/>
</dbReference>
<dbReference type="InterPro" id="IPR018487">
    <property type="entry name" value="Hemopexin-like_repeat"/>
</dbReference>
<evidence type="ECO:0000256" key="3">
    <source>
        <dbReference type="ARBA" id="ARBA00022723"/>
    </source>
</evidence>
<feature type="repeat" description="Hemopexin" evidence="13">
    <location>
        <begin position="350"/>
        <end position="398"/>
    </location>
</feature>